<accession>S0NPI5</accession>
<sequence length="264" mass="29508">MSAIIGVMPLYDSEKESIWMLPNYLQLIEKNGGIPLIVPLTNKQETLDYFLETCDGFLFTGGQDVSPMLYGEETHANCGEVCLLRDEMETYCFQRALALDKPVLGICRGIQLFNVVLGGTLYQDLPSEFSSSVNHQMTRPYHRKQHEVTLASESLLFKILAKEQLSVNSYHHQGIKTLSPKLKIAATSQDGLIEAVYLPTKRIQSIGDGVVVTDDDGHITNMNCVAENLTGWTREGVYGKEFSEIFVLRSEKTGQLIESPIKQV</sequence>
<protein>
    <recommendedName>
        <fullName evidence="1">PAS domain-containing protein</fullName>
    </recommendedName>
</protein>
<dbReference type="Pfam" id="PF07722">
    <property type="entry name" value="Peptidase_C26"/>
    <property type="match status" value="1"/>
</dbReference>
<dbReference type="OrthoDB" id="9813383at2"/>
<dbReference type="EMBL" id="AHYT01000013">
    <property type="protein sequence ID" value="EOT25711.1"/>
    <property type="molecule type" value="Genomic_DNA"/>
</dbReference>
<name>S0NPI5_9ENTE</name>
<dbReference type="InterPro" id="IPR029062">
    <property type="entry name" value="Class_I_gatase-like"/>
</dbReference>
<comment type="caution">
    <text evidence="2">The sequence shown here is derived from an EMBL/GenBank/DDBJ whole genome shotgun (WGS) entry which is preliminary data.</text>
</comment>
<evidence type="ECO:0000313" key="3">
    <source>
        <dbReference type="Proteomes" id="UP000014136"/>
    </source>
</evidence>
<dbReference type="SUPFAM" id="SSF52317">
    <property type="entry name" value="Class I glutamine amidotransferase-like"/>
    <property type="match status" value="1"/>
</dbReference>
<reference evidence="2 3" key="1">
    <citation type="submission" date="2013-03" db="EMBL/GenBank/DDBJ databases">
        <title>The Genome Sequence of Enterococcus saccharolyticus ATCC_43076 (Illumina only assembly).</title>
        <authorList>
            <consortium name="The Broad Institute Genomics Platform"/>
            <consortium name="The Broad Institute Genome Sequencing Center for Infectious Disease"/>
            <person name="Earl A."/>
            <person name="Russ C."/>
            <person name="Gilmore M."/>
            <person name="Surin D."/>
            <person name="Walker B."/>
            <person name="Young S."/>
            <person name="Zeng Q."/>
            <person name="Gargeya S."/>
            <person name="Fitzgerald M."/>
            <person name="Haas B."/>
            <person name="Abouelleil A."/>
            <person name="Allen A.W."/>
            <person name="Alvarado L."/>
            <person name="Arachchi H.M."/>
            <person name="Berlin A.M."/>
            <person name="Chapman S.B."/>
            <person name="Gainer-Dewar J."/>
            <person name="Goldberg J."/>
            <person name="Griggs A."/>
            <person name="Gujja S."/>
            <person name="Hansen M."/>
            <person name="Howarth C."/>
            <person name="Imamovic A."/>
            <person name="Ireland A."/>
            <person name="Larimer J."/>
            <person name="McCowan C."/>
            <person name="Murphy C."/>
            <person name="Pearson M."/>
            <person name="Poon T.W."/>
            <person name="Priest M."/>
            <person name="Roberts A."/>
            <person name="Saif S."/>
            <person name="Shea T."/>
            <person name="Sisk P."/>
            <person name="Sykes S."/>
            <person name="Wortman J."/>
            <person name="Nusbaum C."/>
            <person name="Birren B."/>
        </authorList>
    </citation>
    <scope>NUCLEOTIDE SEQUENCE [LARGE SCALE GENOMIC DNA]</scope>
    <source>
        <strain evidence="2 3">ATCC 43076</strain>
    </source>
</reference>
<dbReference type="Gene3D" id="3.40.50.880">
    <property type="match status" value="1"/>
</dbReference>
<dbReference type="PATRIC" id="fig|1139996.3.peg.2549"/>
<dbReference type="CDD" id="cd00130">
    <property type="entry name" value="PAS"/>
    <property type="match status" value="1"/>
</dbReference>
<evidence type="ECO:0000259" key="1">
    <source>
        <dbReference type="PROSITE" id="PS50112"/>
    </source>
</evidence>
<dbReference type="AlphaFoldDB" id="S0NPI5"/>
<dbReference type="HOGENOM" id="CLU_030756_2_0_9"/>
<dbReference type="GO" id="GO:0006355">
    <property type="term" value="P:regulation of DNA-templated transcription"/>
    <property type="evidence" value="ECO:0007669"/>
    <property type="project" value="InterPro"/>
</dbReference>
<dbReference type="InterPro" id="IPR013767">
    <property type="entry name" value="PAS_fold"/>
</dbReference>
<dbReference type="eggNOG" id="COG2071">
    <property type="taxonomic scope" value="Bacteria"/>
</dbReference>
<dbReference type="STRING" id="41997.RV16_GL001472"/>
<dbReference type="InterPro" id="IPR000014">
    <property type="entry name" value="PAS"/>
</dbReference>
<dbReference type="GO" id="GO:0005829">
    <property type="term" value="C:cytosol"/>
    <property type="evidence" value="ECO:0007669"/>
    <property type="project" value="TreeGrafter"/>
</dbReference>
<dbReference type="Proteomes" id="UP000014136">
    <property type="component" value="Unassembled WGS sequence"/>
</dbReference>
<dbReference type="eggNOG" id="COG3290">
    <property type="taxonomic scope" value="Bacteria"/>
</dbReference>
<organism evidence="2 3">
    <name type="scientific">Enterococcus saccharolyticus subsp. saccharolyticus ATCC 43076</name>
    <dbReference type="NCBI Taxonomy" id="1139996"/>
    <lineage>
        <taxon>Bacteria</taxon>
        <taxon>Bacillati</taxon>
        <taxon>Bacillota</taxon>
        <taxon>Bacilli</taxon>
        <taxon>Lactobacillales</taxon>
        <taxon>Enterococcaceae</taxon>
        <taxon>Enterococcus</taxon>
    </lineage>
</organism>
<dbReference type="SUPFAM" id="SSF55785">
    <property type="entry name" value="PYP-like sensor domain (PAS domain)"/>
    <property type="match status" value="1"/>
</dbReference>
<dbReference type="Gene3D" id="3.30.450.20">
    <property type="entry name" value="PAS domain"/>
    <property type="match status" value="1"/>
</dbReference>
<dbReference type="GO" id="GO:0033969">
    <property type="term" value="F:gamma-glutamyl-gamma-aminobutyrate hydrolase activity"/>
    <property type="evidence" value="ECO:0007669"/>
    <property type="project" value="TreeGrafter"/>
</dbReference>
<keyword evidence="3" id="KW-1185">Reference proteome</keyword>
<feature type="domain" description="PAS" evidence="1">
    <location>
        <begin position="203"/>
        <end position="264"/>
    </location>
</feature>
<gene>
    <name evidence="2" type="ORF">OMQ_02598</name>
</gene>
<dbReference type="InterPro" id="IPR035965">
    <property type="entry name" value="PAS-like_dom_sf"/>
</dbReference>
<dbReference type="CDD" id="cd01745">
    <property type="entry name" value="GATase1_2"/>
    <property type="match status" value="1"/>
</dbReference>
<dbReference type="PANTHER" id="PTHR43235:SF1">
    <property type="entry name" value="GLUTAMINE AMIDOTRANSFERASE PB2B2.05-RELATED"/>
    <property type="match status" value="1"/>
</dbReference>
<dbReference type="PANTHER" id="PTHR43235">
    <property type="entry name" value="GLUTAMINE AMIDOTRANSFERASE PB2B2.05-RELATED"/>
    <property type="match status" value="1"/>
</dbReference>
<evidence type="ECO:0000313" key="2">
    <source>
        <dbReference type="EMBL" id="EOT25711.1"/>
    </source>
</evidence>
<proteinExistence type="predicted"/>
<dbReference type="NCBIfam" id="TIGR00229">
    <property type="entry name" value="sensory_box"/>
    <property type="match status" value="1"/>
</dbReference>
<dbReference type="InterPro" id="IPR011697">
    <property type="entry name" value="Peptidase_C26"/>
</dbReference>
<dbReference type="PROSITE" id="PS50112">
    <property type="entry name" value="PAS"/>
    <property type="match status" value="1"/>
</dbReference>
<dbReference type="GO" id="GO:0006598">
    <property type="term" value="P:polyamine catabolic process"/>
    <property type="evidence" value="ECO:0007669"/>
    <property type="project" value="TreeGrafter"/>
</dbReference>
<dbReference type="Pfam" id="PF00989">
    <property type="entry name" value="PAS"/>
    <property type="match status" value="1"/>
</dbReference>
<dbReference type="RefSeq" id="WP_016176343.1">
    <property type="nucleotide sequence ID" value="NZ_KE136392.1"/>
</dbReference>
<dbReference type="InterPro" id="IPR044668">
    <property type="entry name" value="PuuD-like"/>
</dbReference>